<feature type="domain" description="ChrB N-terminal" evidence="2">
    <location>
        <begin position="29"/>
        <end position="170"/>
    </location>
</feature>
<dbReference type="EMBL" id="VDUZ01000008">
    <property type="protein sequence ID" value="TXL77649.1"/>
    <property type="molecule type" value="Genomic_DNA"/>
</dbReference>
<accession>A0A5C8PQR5</accession>
<proteinExistence type="predicted"/>
<keyword evidence="4" id="KW-1185">Reference proteome</keyword>
<dbReference type="AlphaFoldDB" id="A0A5C8PQR5"/>
<dbReference type="OrthoDB" id="9784302at2"/>
<organism evidence="3 4">
    <name type="scientific">Vineibacter terrae</name>
    <dbReference type="NCBI Taxonomy" id="2586908"/>
    <lineage>
        <taxon>Bacteria</taxon>
        <taxon>Pseudomonadati</taxon>
        <taxon>Pseudomonadota</taxon>
        <taxon>Alphaproteobacteria</taxon>
        <taxon>Hyphomicrobiales</taxon>
        <taxon>Vineibacter</taxon>
    </lineage>
</organism>
<dbReference type="InterPro" id="IPR046858">
    <property type="entry name" value="ChrB_N"/>
</dbReference>
<evidence type="ECO:0000313" key="3">
    <source>
        <dbReference type="EMBL" id="TXL77649.1"/>
    </source>
</evidence>
<dbReference type="InterPro" id="IPR018634">
    <property type="entry name" value="ChrB_C"/>
</dbReference>
<sequence length="330" mass="36740">MHEDVTDASIARSWLLLLHQLPPQPAYFRVKIWRRLQSLGAVAVKNSVYALPANDDALEDFQWLAQEIVAGGGEATIVEARLVDGLSDQQVIALFDAARTADWDEIVAEARQLADGWRELAADEARTRVERLAKRAEKIAAIDFFGTTGRVAAAGLIEELQRRLAGGAEREAPAMTTEAALKLWLNRTWVTRRNVAVDRIASAWLIRRFIDPQARFKFVDGRGYKPEPEELRFDMFEAEFTHEGDRCTFETLLRRASLDDPALVAIGEVVHDIDLKDDRYERPETAGVATLMSALANGPLDDAARLARGADLLDGLYDAFAAAAKKEKKK</sequence>
<dbReference type="Proteomes" id="UP000321638">
    <property type="component" value="Unassembled WGS sequence"/>
</dbReference>
<feature type="domain" description="ChrB C-terminal" evidence="1">
    <location>
        <begin position="189"/>
        <end position="319"/>
    </location>
</feature>
<dbReference type="Pfam" id="PF09828">
    <property type="entry name" value="ChrB_C"/>
    <property type="match status" value="1"/>
</dbReference>
<evidence type="ECO:0000259" key="1">
    <source>
        <dbReference type="Pfam" id="PF09828"/>
    </source>
</evidence>
<reference evidence="3 4" key="1">
    <citation type="submission" date="2019-06" db="EMBL/GenBank/DDBJ databases">
        <title>New taxonomy in bacterial strain CC-CFT640, isolated from vineyard.</title>
        <authorList>
            <person name="Lin S.-Y."/>
            <person name="Tsai C.-F."/>
            <person name="Young C.-C."/>
        </authorList>
    </citation>
    <scope>NUCLEOTIDE SEQUENCE [LARGE SCALE GENOMIC DNA]</scope>
    <source>
        <strain evidence="3 4">CC-CFT640</strain>
    </source>
</reference>
<dbReference type="Pfam" id="PF20229">
    <property type="entry name" value="ChrB_N"/>
    <property type="match status" value="1"/>
</dbReference>
<comment type="caution">
    <text evidence="3">The sequence shown here is derived from an EMBL/GenBank/DDBJ whole genome shotgun (WGS) entry which is preliminary data.</text>
</comment>
<evidence type="ECO:0000313" key="4">
    <source>
        <dbReference type="Proteomes" id="UP000321638"/>
    </source>
</evidence>
<name>A0A5C8PQR5_9HYPH</name>
<protein>
    <submittedName>
        <fullName evidence="3">Chromate resistance protein</fullName>
    </submittedName>
</protein>
<gene>
    <name evidence="3" type="ORF">FHP25_09505</name>
</gene>
<evidence type="ECO:0000259" key="2">
    <source>
        <dbReference type="Pfam" id="PF20229"/>
    </source>
</evidence>